<sequence>MDDETVCELFIDADVLLNGNTDIQTKIKNSPEYHQYCPDNKQCLNRAEGIGALSAFLFTNFYNTESSYYEHFMMWLAHKLFKIAKKRNNENVNVMTLSSAYEKYLETNMGNLRQWHIINDLRGVKYPNLRYMSELYMLLKRICNTIAYYKKNNKRPVKLGQYSAKCLNQYRNLYKTFSGDDSYLPLLEKLKKIYDDFKTSAIKDDADKKKNIESHLLELTPMKEIDSHSTKNLKTLDSNDPKDQLQSEKTSEIPEEKNTLEEPKDPKVKGKSIEQPTKLKSTVDQTSNQREEPSFSEVELKIPGNEQENSRESQGMSIEPTKESLSTKLKDQAQPQEISQEMTRIKPQPEPPPNPELSPTPEPLPHPESQPQKELTPQIELPTQTESSPQIESQQGPEPQPEQDSETQLKSQANIESQDNENVIQPASTPEKSSMNHETIKKITEKGLLHDFYKLHLSSFYKNLTYYGQRLYGSTSTSLTKGYSAFNEFVDYLITQPNKVNVTLPSVDNNIQPKDSGSDSTPSDDTSETLSLSSTQASDKKAEGGRQENKPGGKDQINETESEGKISKAEESIPSLTPKESTEVFINITSDQQIEKLPSKTKVDKIKVEKGIFEIGFPEGVFKGYKLVAYSVIIIAIPIILALMYKYFPFGCRKELKKKKNMKKVINMFGVNEATKRVINTTDRKKQVQIIINSSTQKKQNKKFTNSSTQKKQDERLTNSSTQKKQDEKLTNLSTQKKRNKKLKNSSTQKKQDKKVTNSSTQKKKTKQFINSIYWEKYPLLNIHKLMKTDSVPFVILFLFIFYVYKKKGYCLE</sequence>
<accession>A0A0Y9WF82</accession>
<feature type="compositionally biased region" description="Polar residues" evidence="1">
    <location>
        <begin position="504"/>
        <end position="513"/>
    </location>
</feature>
<feature type="compositionally biased region" description="Basic and acidic residues" evidence="1">
    <location>
        <begin position="538"/>
        <end position="571"/>
    </location>
</feature>
<feature type="compositionally biased region" description="Low complexity" evidence="1">
    <location>
        <begin position="386"/>
        <end position="397"/>
    </location>
</feature>
<feature type="compositionally biased region" description="Basic and acidic residues" evidence="1">
    <location>
        <begin position="237"/>
        <end position="272"/>
    </location>
</feature>
<dbReference type="VEuPathDB" id="PlasmoDB:PBANKA_1400051"/>
<feature type="compositionally biased region" description="Polar residues" evidence="1">
    <location>
        <begin position="408"/>
        <end position="433"/>
    </location>
</feature>
<gene>
    <name evidence="3" type="ORF">PBK173_000180600</name>
</gene>
<feature type="compositionally biased region" description="Pro residues" evidence="1">
    <location>
        <begin position="348"/>
        <end position="368"/>
    </location>
</feature>
<feature type="compositionally biased region" description="Polar residues" evidence="1">
    <location>
        <begin position="697"/>
        <end position="710"/>
    </location>
</feature>
<dbReference type="EMBL" id="LT160029">
    <property type="protein sequence ID" value="CXI38916.1"/>
    <property type="molecule type" value="Genomic_DNA"/>
</dbReference>
<feature type="region of interest" description="Disordered" evidence="1">
    <location>
        <begin position="504"/>
        <end position="578"/>
    </location>
</feature>
<evidence type="ECO:0000313" key="4">
    <source>
        <dbReference type="Proteomes" id="UP000069549"/>
    </source>
</evidence>
<dbReference type="OMA" id="ITYYQET"/>
<protein>
    <submittedName>
        <fullName evidence="3">BIR protein</fullName>
    </submittedName>
</protein>
<organism evidence="3 4">
    <name type="scientific">Plasmodium berghei</name>
    <dbReference type="NCBI Taxonomy" id="5821"/>
    <lineage>
        <taxon>Eukaryota</taxon>
        <taxon>Sar</taxon>
        <taxon>Alveolata</taxon>
        <taxon>Apicomplexa</taxon>
        <taxon>Aconoidasida</taxon>
        <taxon>Haemosporida</taxon>
        <taxon>Plasmodiidae</taxon>
        <taxon>Plasmodium</taxon>
        <taxon>Plasmodium (Vinckeia)</taxon>
    </lineage>
</organism>
<feature type="region of interest" description="Disordered" evidence="1">
    <location>
        <begin position="228"/>
        <end position="437"/>
    </location>
</feature>
<feature type="transmembrane region" description="Helical" evidence="2">
    <location>
        <begin position="627"/>
        <end position="648"/>
    </location>
</feature>
<dbReference type="Pfam" id="PF06022">
    <property type="entry name" value="Cir_Bir_Yir"/>
    <property type="match status" value="1"/>
</dbReference>
<name>A0A0Y9WF82_PLABE</name>
<evidence type="ECO:0000256" key="2">
    <source>
        <dbReference type="SAM" id="Phobius"/>
    </source>
</evidence>
<feature type="compositionally biased region" description="Polar residues" evidence="1">
    <location>
        <begin position="323"/>
        <end position="342"/>
    </location>
</feature>
<feature type="transmembrane region" description="Helical" evidence="2">
    <location>
        <begin position="786"/>
        <end position="805"/>
    </location>
</feature>
<keyword evidence="2" id="KW-1133">Transmembrane helix</keyword>
<keyword evidence="2" id="KW-0472">Membrane</keyword>
<dbReference type="AlphaFoldDB" id="A0A0Y9WF82"/>
<feature type="region of interest" description="Disordered" evidence="1">
    <location>
        <begin position="697"/>
        <end position="763"/>
    </location>
</feature>
<evidence type="ECO:0000313" key="3">
    <source>
        <dbReference type="EMBL" id="CXI38916.1"/>
    </source>
</evidence>
<dbReference type="InterPro" id="IPR006477">
    <property type="entry name" value="Yir_bir_cir"/>
</dbReference>
<keyword evidence="2" id="KW-0812">Transmembrane</keyword>
<feature type="compositionally biased region" description="Polar residues" evidence="1">
    <location>
        <begin position="274"/>
        <end position="288"/>
    </location>
</feature>
<proteinExistence type="predicted"/>
<dbReference type="Proteomes" id="UP000069549">
    <property type="component" value="Chromosome 9"/>
</dbReference>
<feature type="compositionally biased region" description="Low complexity" evidence="1">
    <location>
        <begin position="518"/>
        <end position="535"/>
    </location>
</feature>
<evidence type="ECO:0000256" key="1">
    <source>
        <dbReference type="SAM" id="MobiDB-lite"/>
    </source>
</evidence>
<reference evidence="3 4" key="1">
    <citation type="submission" date="2016-02" db="EMBL/GenBank/DDBJ databases">
        <authorList>
            <consortium name="Pathogen Informatics"/>
        </authorList>
    </citation>
    <scope>NUCLEOTIDE SEQUENCE [LARGE SCALE GENOMIC DNA]</scope>
    <source>
        <strain evidence="3 4">K173</strain>
    </source>
</reference>